<evidence type="ECO:0000256" key="3">
    <source>
        <dbReference type="ARBA" id="ARBA00022801"/>
    </source>
</evidence>
<accession>A0A8S1LEC3</accession>
<keyword evidence="3" id="KW-0378">Hydrolase</keyword>
<feature type="transmembrane region" description="Helical" evidence="4">
    <location>
        <begin position="482"/>
        <end position="505"/>
    </location>
</feature>
<dbReference type="GO" id="GO:0006508">
    <property type="term" value="P:proteolysis"/>
    <property type="evidence" value="ECO:0007669"/>
    <property type="project" value="UniProtKB-KW"/>
</dbReference>
<reference evidence="6" key="1">
    <citation type="submission" date="2021-01" db="EMBL/GenBank/DDBJ databases">
        <authorList>
            <consortium name="Genoscope - CEA"/>
            <person name="William W."/>
        </authorList>
    </citation>
    <scope>NUCLEOTIDE SEQUENCE</scope>
</reference>
<protein>
    <recommendedName>
        <fullName evidence="5">Peptidase A1 domain-containing protein</fullName>
    </recommendedName>
</protein>
<keyword evidence="4" id="KW-1133">Transmembrane helix</keyword>
<dbReference type="PROSITE" id="PS51767">
    <property type="entry name" value="PEPTIDASE_A1"/>
    <property type="match status" value="1"/>
</dbReference>
<dbReference type="PANTHER" id="PTHR47966">
    <property type="entry name" value="BETA-SITE APP-CLEAVING ENZYME, ISOFORM A-RELATED"/>
    <property type="match status" value="1"/>
</dbReference>
<dbReference type="Proteomes" id="UP000688137">
    <property type="component" value="Unassembled WGS sequence"/>
</dbReference>
<gene>
    <name evidence="6" type="ORF">PPRIM_AZ9-3.1.T0390078</name>
</gene>
<evidence type="ECO:0000256" key="2">
    <source>
        <dbReference type="ARBA" id="ARBA00022750"/>
    </source>
</evidence>
<keyword evidence="4" id="KW-0472">Membrane</keyword>
<dbReference type="InterPro" id="IPR033121">
    <property type="entry name" value="PEPTIDASE_A1"/>
</dbReference>
<keyword evidence="1" id="KW-0645">Protease</keyword>
<evidence type="ECO:0000313" key="7">
    <source>
        <dbReference type="Proteomes" id="UP000688137"/>
    </source>
</evidence>
<dbReference type="InterPro" id="IPR001461">
    <property type="entry name" value="Aspartic_peptidase_A1"/>
</dbReference>
<sequence length="592" mass="69318">MISFLLIILPQTFGNYFEQKLSRHVYEYKDVQKDDIVTSIKPQKCPNEFLDYYHNDTFVTQICFTKNVFYNVEVILGDHITNQSIFSLALDLTSPWTWYKSNSCLSCKDIKSLKYDNNKKCKNSKKIGKCIDSKFEKLFDATKWNDIKVHGQIYSSESLIQGTFQTDTIQLLAYNSSKKMTISQFLSYEWGNSTPPALVNITGLQMLQVDYINTELPILADGVIGFGFGYTETEEEKAQSNTDFVEKLVQEQTQLHLTRQQFALYTYESSLNFSEMVVQVGGFDYKYVHKQQQNVKWIQRLEKSGYYWMVQVDKIQFINAQGNDLINANLPINKALLTLNSQFIELPYNILISLIQSLDNAHVGTECNLVDDEMYILYCKNYHFSTAIDYRLAFIFGEHTIPIDNYHLIYRKCESVSENQMIQNCLFNIKVSESDYIILGEPFIKNHYIVFENQPGNNVRRIGIMPAAVHMFYPDNPDYYEWALLKLVGFIFIFGLLSICSVTFLRSLCKDLYRAFKYRRTLNPEDKLSLKETKDIEYVDYSTEEDIQVQQQIDNQNQQQNNDEKKVEEWKQQQEQFKFGEKFSNLYEQNAL</sequence>
<dbReference type="Pfam" id="PF00026">
    <property type="entry name" value="Asp"/>
    <property type="match status" value="1"/>
</dbReference>
<name>A0A8S1LEC3_PARPR</name>
<evidence type="ECO:0000256" key="1">
    <source>
        <dbReference type="ARBA" id="ARBA00022670"/>
    </source>
</evidence>
<dbReference type="GO" id="GO:0004190">
    <property type="term" value="F:aspartic-type endopeptidase activity"/>
    <property type="evidence" value="ECO:0007669"/>
    <property type="project" value="UniProtKB-KW"/>
</dbReference>
<dbReference type="OMA" id="FENQPGN"/>
<keyword evidence="2" id="KW-0064">Aspartyl protease</keyword>
<organism evidence="6 7">
    <name type="scientific">Paramecium primaurelia</name>
    <dbReference type="NCBI Taxonomy" id="5886"/>
    <lineage>
        <taxon>Eukaryota</taxon>
        <taxon>Sar</taxon>
        <taxon>Alveolata</taxon>
        <taxon>Ciliophora</taxon>
        <taxon>Intramacronucleata</taxon>
        <taxon>Oligohymenophorea</taxon>
        <taxon>Peniculida</taxon>
        <taxon>Parameciidae</taxon>
        <taxon>Paramecium</taxon>
    </lineage>
</organism>
<comment type="caution">
    <text evidence="6">The sequence shown here is derived from an EMBL/GenBank/DDBJ whole genome shotgun (WGS) entry which is preliminary data.</text>
</comment>
<evidence type="ECO:0000313" key="6">
    <source>
        <dbReference type="EMBL" id="CAD8066418.1"/>
    </source>
</evidence>
<evidence type="ECO:0000259" key="5">
    <source>
        <dbReference type="PROSITE" id="PS51767"/>
    </source>
</evidence>
<keyword evidence="4" id="KW-0812">Transmembrane</keyword>
<dbReference type="EMBL" id="CAJJDM010000038">
    <property type="protein sequence ID" value="CAD8066418.1"/>
    <property type="molecule type" value="Genomic_DNA"/>
</dbReference>
<dbReference type="AlphaFoldDB" id="A0A8S1LEC3"/>
<evidence type="ECO:0000256" key="4">
    <source>
        <dbReference type="SAM" id="Phobius"/>
    </source>
</evidence>
<keyword evidence="7" id="KW-1185">Reference proteome</keyword>
<proteinExistence type="predicted"/>
<feature type="domain" description="Peptidase A1" evidence="5">
    <location>
        <begin position="70"/>
        <end position="465"/>
    </location>
</feature>
<dbReference type="PANTHER" id="PTHR47966:SF51">
    <property type="entry name" value="BETA-SITE APP-CLEAVING ENZYME, ISOFORM A-RELATED"/>
    <property type="match status" value="1"/>
</dbReference>